<dbReference type="Pfam" id="PF01569">
    <property type="entry name" value="PAP2"/>
    <property type="match status" value="1"/>
</dbReference>
<dbReference type="SUPFAM" id="SSF48317">
    <property type="entry name" value="Acid phosphatase/Vanadium-dependent haloperoxidase"/>
    <property type="match status" value="1"/>
</dbReference>
<proteinExistence type="predicted"/>
<dbReference type="SMART" id="SM00014">
    <property type="entry name" value="acidPPc"/>
    <property type="match status" value="1"/>
</dbReference>
<protein>
    <submittedName>
        <fullName evidence="3">Phosphatase PAP2 family protein</fullName>
    </submittedName>
</protein>
<evidence type="ECO:0000313" key="3">
    <source>
        <dbReference type="EMBL" id="MED4402686.1"/>
    </source>
</evidence>
<evidence type="ECO:0000256" key="1">
    <source>
        <dbReference type="SAM" id="Phobius"/>
    </source>
</evidence>
<keyword evidence="1" id="KW-0812">Transmembrane</keyword>
<gene>
    <name evidence="3" type="ORF">P9271_15315</name>
</gene>
<accession>A0ABU6P3F6</accession>
<keyword evidence="1" id="KW-1133">Transmembrane helix</keyword>
<feature type="transmembrane region" description="Helical" evidence="1">
    <location>
        <begin position="89"/>
        <end position="110"/>
    </location>
</feature>
<feature type="transmembrane region" description="Helical" evidence="1">
    <location>
        <begin position="160"/>
        <end position="180"/>
    </location>
</feature>
<dbReference type="Proteomes" id="UP001342826">
    <property type="component" value="Unassembled WGS sequence"/>
</dbReference>
<dbReference type="GeneID" id="301141418"/>
<dbReference type="PANTHER" id="PTHR14969">
    <property type="entry name" value="SPHINGOSINE-1-PHOSPHATE PHOSPHOHYDROLASE"/>
    <property type="match status" value="1"/>
</dbReference>
<feature type="transmembrane region" description="Helical" evidence="1">
    <location>
        <begin position="54"/>
        <end position="80"/>
    </location>
</feature>
<keyword evidence="1" id="KW-0472">Membrane</keyword>
<organism evidence="3 4">
    <name type="scientific">Metabacillus fastidiosus</name>
    <dbReference type="NCBI Taxonomy" id="1458"/>
    <lineage>
        <taxon>Bacteria</taxon>
        <taxon>Bacillati</taxon>
        <taxon>Bacillota</taxon>
        <taxon>Bacilli</taxon>
        <taxon>Bacillales</taxon>
        <taxon>Bacillaceae</taxon>
        <taxon>Metabacillus</taxon>
    </lineage>
</organism>
<dbReference type="CDD" id="cd03392">
    <property type="entry name" value="PAP2_like_2"/>
    <property type="match status" value="1"/>
</dbReference>
<feature type="domain" description="Phosphatidic acid phosphatase type 2/haloperoxidase" evidence="2">
    <location>
        <begin position="90"/>
        <end position="201"/>
    </location>
</feature>
<dbReference type="RefSeq" id="WP_066230235.1">
    <property type="nucleotide sequence ID" value="NZ_JARTFQ010000005.1"/>
</dbReference>
<dbReference type="PANTHER" id="PTHR14969:SF13">
    <property type="entry name" value="AT30094P"/>
    <property type="match status" value="1"/>
</dbReference>
<comment type="caution">
    <text evidence="3">The sequence shown here is derived from an EMBL/GenBank/DDBJ whole genome shotgun (WGS) entry which is preliminary data.</text>
</comment>
<sequence length="220" mass="25456">MNMKFQFTTALILCLLSLVGFCFMALLISRQEIIQFDSAVISFIQGFESKLLTIIMKFFTFIGSTGSIIVISIMALVIFYKVFKKRSELILFIVVILGANLLFIILKLFFQRARPDLHRLIEVAGYSFPSGHATNAMTVYGILTFLLWRHIPARWGRTILIFISCIFILIIGISRIYLGVHYPSDIIAGYFTGGFSLTFAIWFYQRYQEKRYNQKHINER</sequence>
<dbReference type="EMBL" id="JARTFS010000012">
    <property type="protein sequence ID" value="MED4402686.1"/>
    <property type="molecule type" value="Genomic_DNA"/>
</dbReference>
<reference evidence="3 4" key="1">
    <citation type="submission" date="2023-03" db="EMBL/GenBank/DDBJ databases">
        <title>Bacillus Genome Sequencing.</title>
        <authorList>
            <person name="Dunlap C."/>
        </authorList>
    </citation>
    <scope>NUCLEOTIDE SEQUENCE [LARGE SCALE GENOMIC DNA]</scope>
    <source>
        <strain evidence="3 4">NRS-1717</strain>
    </source>
</reference>
<dbReference type="InterPro" id="IPR036938">
    <property type="entry name" value="PAP2/HPO_sf"/>
</dbReference>
<dbReference type="InterPro" id="IPR000326">
    <property type="entry name" value="PAP2/HPO"/>
</dbReference>
<keyword evidence="4" id="KW-1185">Reference proteome</keyword>
<name>A0ABU6P3F6_9BACI</name>
<evidence type="ECO:0000259" key="2">
    <source>
        <dbReference type="SMART" id="SM00014"/>
    </source>
</evidence>
<feature type="transmembrane region" description="Helical" evidence="1">
    <location>
        <begin position="186"/>
        <end position="204"/>
    </location>
</feature>
<feature type="transmembrane region" description="Helical" evidence="1">
    <location>
        <begin position="130"/>
        <end position="148"/>
    </location>
</feature>
<dbReference type="Gene3D" id="1.20.144.10">
    <property type="entry name" value="Phosphatidic acid phosphatase type 2/haloperoxidase"/>
    <property type="match status" value="2"/>
</dbReference>
<evidence type="ECO:0000313" key="4">
    <source>
        <dbReference type="Proteomes" id="UP001342826"/>
    </source>
</evidence>